<dbReference type="GO" id="GO:0016020">
    <property type="term" value="C:membrane"/>
    <property type="evidence" value="ECO:0007669"/>
    <property type="project" value="UniProtKB-SubCell"/>
</dbReference>
<evidence type="ECO:0000313" key="8">
    <source>
        <dbReference type="Proteomes" id="UP000286985"/>
    </source>
</evidence>
<gene>
    <name evidence="7" type="ORF">CWE24_09000</name>
</gene>
<feature type="transmembrane region" description="Helical" evidence="6">
    <location>
        <begin position="143"/>
        <end position="164"/>
    </location>
</feature>
<name>A0A432XFG2_9GAMM</name>
<dbReference type="InterPro" id="IPR001204">
    <property type="entry name" value="Phos_transporter"/>
</dbReference>
<dbReference type="EMBL" id="PIPU01000004">
    <property type="protein sequence ID" value="RUO47445.1"/>
    <property type="molecule type" value="Genomic_DNA"/>
</dbReference>
<dbReference type="GO" id="GO:0035435">
    <property type="term" value="P:phosphate ion transmembrane transport"/>
    <property type="evidence" value="ECO:0007669"/>
    <property type="project" value="TreeGrafter"/>
</dbReference>
<evidence type="ECO:0000256" key="5">
    <source>
        <dbReference type="ARBA" id="ARBA00023136"/>
    </source>
</evidence>
<evidence type="ECO:0000256" key="4">
    <source>
        <dbReference type="ARBA" id="ARBA00022989"/>
    </source>
</evidence>
<proteinExistence type="inferred from homology"/>
<dbReference type="Pfam" id="PF01384">
    <property type="entry name" value="PHO4"/>
    <property type="match status" value="1"/>
</dbReference>
<reference evidence="8" key="1">
    <citation type="journal article" date="2018" name="Front. Microbiol.">
        <title>Genome-Based Analysis Reveals the Taxonomy and Diversity of the Family Idiomarinaceae.</title>
        <authorList>
            <person name="Liu Y."/>
            <person name="Lai Q."/>
            <person name="Shao Z."/>
        </authorList>
    </citation>
    <scope>NUCLEOTIDE SEQUENCE [LARGE SCALE GENOMIC DNA]</scope>
    <source>
        <strain evidence="8">908033</strain>
    </source>
</reference>
<keyword evidence="5 6" id="KW-0472">Membrane</keyword>
<feature type="transmembrane region" description="Helical" evidence="6">
    <location>
        <begin position="395"/>
        <end position="416"/>
    </location>
</feature>
<evidence type="ECO:0000256" key="3">
    <source>
        <dbReference type="ARBA" id="ARBA00022692"/>
    </source>
</evidence>
<keyword evidence="6" id="KW-0592">Phosphate transport</keyword>
<comment type="subcellular location">
    <subcellularLocation>
        <location evidence="1 6">Membrane</location>
        <topology evidence="1 6">Multi-pass membrane protein</topology>
    </subcellularLocation>
</comment>
<feature type="transmembrane region" description="Helical" evidence="6">
    <location>
        <begin position="185"/>
        <end position="205"/>
    </location>
</feature>
<feature type="transmembrane region" description="Helical" evidence="6">
    <location>
        <begin position="257"/>
        <end position="275"/>
    </location>
</feature>
<accession>A0A432XFG2</accession>
<comment type="caution">
    <text evidence="7">The sequence shown here is derived from an EMBL/GenBank/DDBJ whole genome shotgun (WGS) entry which is preliminary data.</text>
</comment>
<feature type="transmembrane region" description="Helical" evidence="6">
    <location>
        <begin position="6"/>
        <end position="28"/>
    </location>
</feature>
<dbReference type="OrthoDB" id="9779554at2"/>
<dbReference type="AlphaFoldDB" id="A0A432XFG2"/>
<dbReference type="RefSeq" id="WP_092840225.1">
    <property type="nucleotide sequence ID" value="NZ_FPCF01000003.1"/>
</dbReference>
<feature type="transmembrane region" description="Helical" evidence="6">
    <location>
        <begin position="344"/>
        <end position="364"/>
    </location>
</feature>
<evidence type="ECO:0000256" key="6">
    <source>
        <dbReference type="RuleBase" id="RU363058"/>
    </source>
</evidence>
<feature type="transmembrane region" description="Helical" evidence="6">
    <location>
        <begin position="49"/>
        <end position="68"/>
    </location>
</feature>
<keyword evidence="2 6" id="KW-0813">Transport</keyword>
<dbReference type="GO" id="GO:0005315">
    <property type="term" value="F:phosphate transmembrane transporter activity"/>
    <property type="evidence" value="ECO:0007669"/>
    <property type="project" value="InterPro"/>
</dbReference>
<dbReference type="Proteomes" id="UP000286985">
    <property type="component" value="Unassembled WGS sequence"/>
</dbReference>
<evidence type="ECO:0000256" key="1">
    <source>
        <dbReference type="ARBA" id="ARBA00004141"/>
    </source>
</evidence>
<dbReference type="PANTHER" id="PTHR11101">
    <property type="entry name" value="PHOSPHATE TRANSPORTER"/>
    <property type="match status" value="1"/>
</dbReference>
<dbReference type="PANTHER" id="PTHR11101:SF80">
    <property type="entry name" value="PHOSPHATE TRANSPORTER"/>
    <property type="match status" value="1"/>
</dbReference>
<keyword evidence="4 6" id="KW-1133">Transmembrane helix</keyword>
<feature type="transmembrane region" description="Helical" evidence="6">
    <location>
        <begin position="370"/>
        <end position="388"/>
    </location>
</feature>
<organism evidence="7 8">
    <name type="scientific">Pseudidiomarina donghaiensis</name>
    <dbReference type="NCBI Taxonomy" id="519452"/>
    <lineage>
        <taxon>Bacteria</taxon>
        <taxon>Pseudomonadati</taxon>
        <taxon>Pseudomonadota</taxon>
        <taxon>Gammaproteobacteria</taxon>
        <taxon>Alteromonadales</taxon>
        <taxon>Idiomarinaceae</taxon>
        <taxon>Pseudidiomarina</taxon>
    </lineage>
</organism>
<sequence>MDILSTYSMTLIVLAAVFGLFMAWGIGANDVANAMGTSVGSKALTIKQAIIVAMIFEFAGAYLAGGEVTSTIRKGIIESAYFVDTPELLVFGMIGSLLAAGTWLLMASWAGWPVSTTHSIIGAIVGFSAVGVGVEAVNWGSVLGIIGSWVITPMIAGLIAYFVFLSAQKLIFDSEKPLDMAKRYVPFYMALTGFMISLVTIKKGLKHVGIELTSFEGYSLAIGIGIAVGILGKILIMRLKFDPAADKNMHYTNVEKVFAILMIVTACAMAFAHGSNDVANAIGPLAAVVSIVESGGEISSKAKLAWWVLPVGAFGIVLGLAMLGRRVIATIGKGITHLTPSRGFAAELAAATTVVIASGTGLPISTTQTLVGAVLGVGMARGIAALNLGVVRNIVVSWVVTLPAGAIMSIIFFFIIKAAFGA</sequence>
<feature type="transmembrane region" description="Helical" evidence="6">
    <location>
        <begin position="217"/>
        <end position="236"/>
    </location>
</feature>
<evidence type="ECO:0000313" key="7">
    <source>
        <dbReference type="EMBL" id="RUO47445.1"/>
    </source>
</evidence>
<evidence type="ECO:0000256" key="2">
    <source>
        <dbReference type="ARBA" id="ARBA00022448"/>
    </source>
</evidence>
<keyword evidence="8" id="KW-1185">Reference proteome</keyword>
<protein>
    <recommendedName>
        <fullName evidence="6">Phosphate transporter</fullName>
    </recommendedName>
</protein>
<feature type="transmembrane region" description="Helical" evidence="6">
    <location>
        <begin position="88"/>
        <end position="107"/>
    </location>
</feature>
<comment type="similarity">
    <text evidence="6">Belongs to the inorganic phosphate transporter (PiT) (TC 2.A.20) family.</text>
</comment>
<dbReference type="STRING" id="519452.SAMN04488139_1624"/>
<feature type="transmembrane region" description="Helical" evidence="6">
    <location>
        <begin position="304"/>
        <end position="323"/>
    </location>
</feature>
<keyword evidence="3 6" id="KW-0812">Transmembrane</keyword>